<protein>
    <recommendedName>
        <fullName evidence="4">SH3 domain-containing protein</fullName>
    </recommendedName>
</protein>
<evidence type="ECO:0000256" key="2">
    <source>
        <dbReference type="PROSITE-ProRule" id="PRU00192"/>
    </source>
</evidence>
<keyword evidence="6" id="KW-1185">Reference proteome</keyword>
<dbReference type="AlphaFoldDB" id="A0A139APU5"/>
<dbReference type="Gene3D" id="1.25.40.20">
    <property type="entry name" value="Ankyrin repeat-containing domain"/>
    <property type="match status" value="1"/>
</dbReference>
<dbReference type="OrthoDB" id="5340910at2759"/>
<evidence type="ECO:0000313" key="6">
    <source>
        <dbReference type="Proteomes" id="UP000070544"/>
    </source>
</evidence>
<feature type="domain" description="SH3" evidence="4">
    <location>
        <begin position="293"/>
        <end position="354"/>
    </location>
</feature>
<dbReference type="Pfam" id="PF00018">
    <property type="entry name" value="SH3_1"/>
    <property type="match status" value="1"/>
</dbReference>
<keyword evidence="1 2" id="KW-0728">SH3 domain</keyword>
<evidence type="ECO:0000313" key="5">
    <source>
        <dbReference type="EMBL" id="KXS18770.1"/>
    </source>
</evidence>
<evidence type="ECO:0000256" key="3">
    <source>
        <dbReference type="SAM" id="MobiDB-lite"/>
    </source>
</evidence>
<dbReference type="Proteomes" id="UP000070544">
    <property type="component" value="Unassembled WGS sequence"/>
</dbReference>
<dbReference type="Gene3D" id="2.30.30.40">
    <property type="entry name" value="SH3 Domains"/>
    <property type="match status" value="1"/>
</dbReference>
<proteinExistence type="predicted"/>
<dbReference type="SMART" id="SM00326">
    <property type="entry name" value="SH3"/>
    <property type="match status" value="1"/>
</dbReference>
<dbReference type="PROSITE" id="PS50002">
    <property type="entry name" value="SH3"/>
    <property type="match status" value="1"/>
</dbReference>
<dbReference type="EMBL" id="KQ965741">
    <property type="protein sequence ID" value="KXS18770.1"/>
    <property type="molecule type" value="Genomic_DNA"/>
</dbReference>
<accession>A0A139APU5</accession>
<evidence type="ECO:0000259" key="4">
    <source>
        <dbReference type="PROSITE" id="PS50002"/>
    </source>
</evidence>
<dbReference type="SUPFAM" id="SSF50044">
    <property type="entry name" value="SH3-domain"/>
    <property type="match status" value="1"/>
</dbReference>
<dbReference type="InterPro" id="IPR036770">
    <property type="entry name" value="Ankyrin_rpt-contain_sf"/>
</dbReference>
<evidence type="ECO:0000256" key="1">
    <source>
        <dbReference type="ARBA" id="ARBA00022443"/>
    </source>
</evidence>
<dbReference type="InterPro" id="IPR001452">
    <property type="entry name" value="SH3_domain"/>
</dbReference>
<organism evidence="5 6">
    <name type="scientific">Gonapodya prolifera (strain JEL478)</name>
    <name type="common">Monoblepharis prolifera</name>
    <dbReference type="NCBI Taxonomy" id="1344416"/>
    <lineage>
        <taxon>Eukaryota</taxon>
        <taxon>Fungi</taxon>
        <taxon>Fungi incertae sedis</taxon>
        <taxon>Chytridiomycota</taxon>
        <taxon>Chytridiomycota incertae sedis</taxon>
        <taxon>Monoblepharidomycetes</taxon>
        <taxon>Monoblepharidales</taxon>
        <taxon>Gonapodyaceae</taxon>
        <taxon>Gonapodya</taxon>
    </lineage>
</organism>
<dbReference type="InterPro" id="IPR036028">
    <property type="entry name" value="SH3-like_dom_sf"/>
</dbReference>
<feature type="region of interest" description="Disordered" evidence="3">
    <location>
        <begin position="1"/>
        <end position="21"/>
    </location>
</feature>
<sequence>MNGDVSSTDHPGGSESHADTWNRELIEAVEAGDIERLRTSLNSKAGDVNSAHKTLHVSVKLSAGDIEEDSSPAESALALAILKGRKDVIECLLEAGADPRLPIRWCVPEVWESWTGEGTLLENGGWTFPNALELALAIGHPDLRYNLPGYRLSYSNPSSLDVVSQPVTVQADPEISKLLLHNGAPMTALGLEAIRHHKEEGRLEFQQLLTVDMLLDILSEQLHSSAILQDVVNERIHEVTSLEQLLLDRATLYSELERAFLLEQQRSAALLAELEKSKVSVGRPSHALARPRQQRQVMTAVRPYSPLRPDEIALSAGDKMLCIYFFEDGWVAGTNKTTIQTGYVPLTCLSNGLPVMMIPERKDSLTTLSLTIL</sequence>
<name>A0A139APU5_GONPJ</name>
<reference evidence="5 6" key="1">
    <citation type="journal article" date="2015" name="Genome Biol. Evol.">
        <title>Phylogenomic analyses indicate that early fungi evolved digesting cell walls of algal ancestors of land plants.</title>
        <authorList>
            <person name="Chang Y."/>
            <person name="Wang S."/>
            <person name="Sekimoto S."/>
            <person name="Aerts A.L."/>
            <person name="Choi C."/>
            <person name="Clum A."/>
            <person name="LaButti K.M."/>
            <person name="Lindquist E.A."/>
            <person name="Yee Ngan C."/>
            <person name="Ohm R.A."/>
            <person name="Salamov A.A."/>
            <person name="Grigoriev I.V."/>
            <person name="Spatafora J.W."/>
            <person name="Berbee M.L."/>
        </authorList>
    </citation>
    <scope>NUCLEOTIDE SEQUENCE [LARGE SCALE GENOMIC DNA]</scope>
    <source>
        <strain evidence="5 6">JEL478</strain>
    </source>
</reference>
<gene>
    <name evidence="5" type="ORF">M427DRAFT_42410</name>
</gene>
<dbReference type="SUPFAM" id="SSF48403">
    <property type="entry name" value="Ankyrin repeat"/>
    <property type="match status" value="1"/>
</dbReference>